<evidence type="ECO:0000256" key="4">
    <source>
        <dbReference type="ARBA" id="ARBA00022960"/>
    </source>
</evidence>
<dbReference type="GO" id="GO:0005576">
    <property type="term" value="C:extracellular region"/>
    <property type="evidence" value="ECO:0007669"/>
    <property type="project" value="TreeGrafter"/>
</dbReference>
<keyword evidence="6 7" id="KW-0961">Cell wall biogenesis/degradation</keyword>
<evidence type="ECO:0000256" key="8">
    <source>
        <dbReference type="SAM" id="MobiDB-lite"/>
    </source>
</evidence>
<evidence type="ECO:0000256" key="5">
    <source>
        <dbReference type="ARBA" id="ARBA00022984"/>
    </source>
</evidence>
<evidence type="ECO:0000313" key="12">
    <source>
        <dbReference type="Proteomes" id="UP000094256"/>
    </source>
</evidence>
<dbReference type="RefSeq" id="WP_069206052.1">
    <property type="nucleotide sequence ID" value="NZ_CP014168.1"/>
</dbReference>
<dbReference type="NCBIfam" id="NF004785">
    <property type="entry name" value="PRK06132.1-2"/>
    <property type="match status" value="1"/>
</dbReference>
<feature type="active site" description="Proton donor/acceptor" evidence="7">
    <location>
        <position position="133"/>
    </location>
</feature>
<evidence type="ECO:0000256" key="1">
    <source>
        <dbReference type="ARBA" id="ARBA00004752"/>
    </source>
</evidence>
<evidence type="ECO:0000256" key="2">
    <source>
        <dbReference type="ARBA" id="ARBA00005992"/>
    </source>
</evidence>
<dbReference type="GO" id="GO:0016740">
    <property type="term" value="F:transferase activity"/>
    <property type="evidence" value="ECO:0007669"/>
    <property type="project" value="UniProtKB-KW"/>
</dbReference>
<feature type="chain" id="PRO_5008556467" description="L,D-TPase catalytic domain-containing protein" evidence="9">
    <location>
        <begin position="29"/>
        <end position="208"/>
    </location>
</feature>
<accession>A0A1B3ZDM1</accession>
<keyword evidence="3" id="KW-0808">Transferase</keyword>
<comment type="similarity">
    <text evidence="2">Belongs to the YkuD family.</text>
</comment>
<dbReference type="InterPro" id="IPR038063">
    <property type="entry name" value="Transpep_catalytic_dom"/>
</dbReference>
<dbReference type="GO" id="GO:0008360">
    <property type="term" value="P:regulation of cell shape"/>
    <property type="evidence" value="ECO:0007669"/>
    <property type="project" value="UniProtKB-UniRule"/>
</dbReference>
<evidence type="ECO:0000256" key="3">
    <source>
        <dbReference type="ARBA" id="ARBA00022679"/>
    </source>
</evidence>
<dbReference type="EMBL" id="CP014168">
    <property type="protein sequence ID" value="AOH85517.1"/>
    <property type="molecule type" value="Genomic_DNA"/>
</dbReference>
<evidence type="ECO:0000256" key="7">
    <source>
        <dbReference type="PROSITE-ProRule" id="PRU01373"/>
    </source>
</evidence>
<evidence type="ECO:0000256" key="6">
    <source>
        <dbReference type="ARBA" id="ARBA00023316"/>
    </source>
</evidence>
<dbReference type="Proteomes" id="UP000094256">
    <property type="component" value="Chromosome"/>
</dbReference>
<dbReference type="KEGG" id="span:AWL63_17825"/>
<feature type="active site" description="Nucleophile" evidence="7">
    <location>
        <position position="146"/>
    </location>
</feature>
<dbReference type="Pfam" id="PF03734">
    <property type="entry name" value="YkuD"/>
    <property type="match status" value="1"/>
</dbReference>
<organism evidence="11 12">
    <name type="scientific">Sphingomonas panacis</name>
    <dbReference type="NCBI Taxonomy" id="1560345"/>
    <lineage>
        <taxon>Bacteria</taxon>
        <taxon>Pseudomonadati</taxon>
        <taxon>Pseudomonadota</taxon>
        <taxon>Alphaproteobacteria</taxon>
        <taxon>Sphingomonadales</taxon>
        <taxon>Sphingomonadaceae</taxon>
        <taxon>Sphingomonas</taxon>
    </lineage>
</organism>
<feature type="signal peptide" evidence="9">
    <location>
        <begin position="1"/>
        <end position="28"/>
    </location>
</feature>
<comment type="pathway">
    <text evidence="1 7">Cell wall biogenesis; peptidoglycan biosynthesis.</text>
</comment>
<dbReference type="UniPathway" id="UPA00219"/>
<dbReference type="PANTHER" id="PTHR30582:SF2">
    <property type="entry name" value="L,D-TRANSPEPTIDASE YCIB-RELATED"/>
    <property type="match status" value="1"/>
</dbReference>
<dbReference type="GO" id="GO:0018104">
    <property type="term" value="P:peptidoglycan-protein cross-linking"/>
    <property type="evidence" value="ECO:0007669"/>
    <property type="project" value="TreeGrafter"/>
</dbReference>
<dbReference type="GO" id="GO:0071972">
    <property type="term" value="F:peptidoglycan L,D-transpeptidase activity"/>
    <property type="evidence" value="ECO:0007669"/>
    <property type="project" value="TreeGrafter"/>
</dbReference>
<feature type="domain" description="L,D-TPase catalytic" evidence="10">
    <location>
        <begin position="61"/>
        <end position="170"/>
    </location>
</feature>
<keyword evidence="4 7" id="KW-0133">Cell shape</keyword>
<dbReference type="AlphaFoldDB" id="A0A1B3ZDM1"/>
<dbReference type="PANTHER" id="PTHR30582">
    <property type="entry name" value="L,D-TRANSPEPTIDASE"/>
    <property type="match status" value="1"/>
</dbReference>
<dbReference type="Gene3D" id="2.40.440.10">
    <property type="entry name" value="L,D-transpeptidase catalytic domain-like"/>
    <property type="match status" value="1"/>
</dbReference>
<dbReference type="STRING" id="1560345.AWL63_17825"/>
<sequence>MTSTLLRRGIGAVAVVTALVGVSNAAHARDAEPTSEAVAMMSPGDFLWNDDAASQPKASDVRIVVSIPDQKMYVYRGARLMAVSAVSTGKPGHDTPTGDFKILQKQVKHRSNLYNDASMPYMQRITWDGVAIHAGRDPGYAASHGCVRVPIAFAKRLYAITRLGAAVTVTDESLAADAPSPPLDAEDLGLPPAPQDPAPEATEIAAVR</sequence>
<dbReference type="InterPro" id="IPR050979">
    <property type="entry name" value="LD-transpeptidase"/>
</dbReference>
<proteinExistence type="inferred from homology"/>
<reference evidence="11 12" key="1">
    <citation type="submission" date="2016-01" db="EMBL/GenBank/DDBJ databases">
        <title>Complete genome and mega plasmid sequence of Sphingomonas panacis DCY99 elicits systemic resistance in rice to Xanthomonas oryzae.</title>
        <authorList>
            <person name="Kim Y.J."/>
            <person name="Yang D.C."/>
            <person name="Sing P."/>
        </authorList>
    </citation>
    <scope>NUCLEOTIDE SEQUENCE [LARGE SCALE GENOMIC DNA]</scope>
    <source>
        <strain evidence="11 12">DCY99</strain>
    </source>
</reference>
<name>A0A1B3ZDM1_9SPHN</name>
<protein>
    <recommendedName>
        <fullName evidence="10">L,D-TPase catalytic domain-containing protein</fullName>
    </recommendedName>
</protein>
<dbReference type="InterPro" id="IPR005490">
    <property type="entry name" value="LD_TPept_cat_dom"/>
</dbReference>
<dbReference type="SUPFAM" id="SSF141523">
    <property type="entry name" value="L,D-transpeptidase catalytic domain-like"/>
    <property type="match status" value="1"/>
</dbReference>
<keyword evidence="9" id="KW-0732">Signal</keyword>
<evidence type="ECO:0000313" key="11">
    <source>
        <dbReference type="EMBL" id="AOH85517.1"/>
    </source>
</evidence>
<keyword evidence="12" id="KW-1185">Reference proteome</keyword>
<dbReference type="CDD" id="cd16913">
    <property type="entry name" value="YkuD_like"/>
    <property type="match status" value="1"/>
</dbReference>
<evidence type="ECO:0000256" key="9">
    <source>
        <dbReference type="SAM" id="SignalP"/>
    </source>
</evidence>
<evidence type="ECO:0000259" key="10">
    <source>
        <dbReference type="PROSITE" id="PS52029"/>
    </source>
</evidence>
<feature type="region of interest" description="Disordered" evidence="8">
    <location>
        <begin position="175"/>
        <end position="208"/>
    </location>
</feature>
<gene>
    <name evidence="11" type="ORF">AWL63_17825</name>
</gene>
<dbReference type="PROSITE" id="PS52029">
    <property type="entry name" value="LD_TPASE"/>
    <property type="match status" value="1"/>
</dbReference>
<keyword evidence="5 7" id="KW-0573">Peptidoglycan synthesis</keyword>
<dbReference type="GO" id="GO:0071555">
    <property type="term" value="P:cell wall organization"/>
    <property type="evidence" value="ECO:0007669"/>
    <property type="project" value="UniProtKB-UniRule"/>
</dbReference>
<dbReference type="OrthoDB" id="463216at2"/>